<feature type="region of interest" description="Disordered" evidence="2">
    <location>
        <begin position="1"/>
        <end position="22"/>
    </location>
</feature>
<dbReference type="Proteomes" id="UP000007015">
    <property type="component" value="Chromosome 11"/>
</dbReference>
<dbReference type="HOGENOM" id="CLU_539268_0_0_1"/>
<name>B8BKB9_ORYSI</name>
<proteinExistence type="predicted"/>
<dbReference type="Pfam" id="PF03101">
    <property type="entry name" value="FAR1"/>
    <property type="match status" value="1"/>
</dbReference>
<protein>
    <recommendedName>
        <fullName evidence="3">FAR1 domain-containing protein</fullName>
    </recommendedName>
</protein>
<feature type="coiled-coil region" evidence="1">
    <location>
        <begin position="336"/>
        <end position="363"/>
    </location>
</feature>
<feature type="compositionally biased region" description="Polar residues" evidence="2">
    <location>
        <begin position="13"/>
        <end position="22"/>
    </location>
</feature>
<evidence type="ECO:0000259" key="3">
    <source>
        <dbReference type="Pfam" id="PF03101"/>
    </source>
</evidence>
<organism evidence="4 5">
    <name type="scientific">Oryza sativa subsp. indica</name>
    <name type="common">Rice</name>
    <dbReference type="NCBI Taxonomy" id="39946"/>
    <lineage>
        <taxon>Eukaryota</taxon>
        <taxon>Viridiplantae</taxon>
        <taxon>Streptophyta</taxon>
        <taxon>Embryophyta</taxon>
        <taxon>Tracheophyta</taxon>
        <taxon>Spermatophyta</taxon>
        <taxon>Magnoliopsida</taxon>
        <taxon>Liliopsida</taxon>
        <taxon>Poales</taxon>
        <taxon>Poaceae</taxon>
        <taxon>BOP clade</taxon>
        <taxon>Oryzoideae</taxon>
        <taxon>Oryzeae</taxon>
        <taxon>Oryzinae</taxon>
        <taxon>Oryza</taxon>
        <taxon>Oryza sativa</taxon>
    </lineage>
</organism>
<sequence length="489" mass="54816">MDDPAVQPAIGGRTSSHPVLRSTLTPESDGIVEISMLEPCSADAIALPLSLIPTIEPIEDASMGSAEPMEDASIGSATTIAPTEVDNMNGQSVIVPQVGMSFKSENDAYDMYKSYARKIGFSIRKSTTRLRPVKTIYQKHIVCSNQGERGKHSSHVTSKENATTRTCCNARVQFNISREGIWTVQKVVLEHSHYLASPNKKHMLRSEGMNNVFKKRFRRKLSLSKLLEECDKCAMSLRDNELDADYKSRHSTPVTYIRDLPMLKTAAELYTRRLYSEFEEHFKEQFSFSCKFLKSEGSIMTYKVMPMEFQEQNNNMFLSHVYCASMLSESLISMSAQYQKELLDDMEKAIDKLDLEADNSLSKIHTKTYEVSESSNGCVGDILKGKVSIRVPQVIKGPKNKRSKTVLLKKKGKKGNAAKKKGEDPKKSTDNGEMIQDPDELIGSFDANIDDNMHEDFSTMVAPPIHGEYTSLLFGLDQDAMAARKLHFD</sequence>
<feature type="compositionally biased region" description="Basic residues" evidence="2">
    <location>
        <begin position="408"/>
        <end position="419"/>
    </location>
</feature>
<gene>
    <name evidence="4" type="ORF">OsI_35991</name>
</gene>
<dbReference type="PANTHER" id="PTHR47718:SF7">
    <property type="entry name" value="PROTEIN FAR1-RELATED SEQUENCE"/>
    <property type="match status" value="1"/>
</dbReference>
<reference evidence="4 5" key="1">
    <citation type="journal article" date="2005" name="PLoS Biol.">
        <title>The genomes of Oryza sativa: a history of duplications.</title>
        <authorList>
            <person name="Yu J."/>
            <person name="Wang J."/>
            <person name="Lin W."/>
            <person name="Li S."/>
            <person name="Li H."/>
            <person name="Zhou J."/>
            <person name="Ni P."/>
            <person name="Dong W."/>
            <person name="Hu S."/>
            <person name="Zeng C."/>
            <person name="Zhang J."/>
            <person name="Zhang Y."/>
            <person name="Li R."/>
            <person name="Xu Z."/>
            <person name="Li S."/>
            <person name="Li X."/>
            <person name="Zheng H."/>
            <person name="Cong L."/>
            <person name="Lin L."/>
            <person name="Yin J."/>
            <person name="Geng J."/>
            <person name="Li G."/>
            <person name="Shi J."/>
            <person name="Liu J."/>
            <person name="Lv H."/>
            <person name="Li J."/>
            <person name="Wang J."/>
            <person name="Deng Y."/>
            <person name="Ran L."/>
            <person name="Shi X."/>
            <person name="Wang X."/>
            <person name="Wu Q."/>
            <person name="Li C."/>
            <person name="Ren X."/>
            <person name="Wang J."/>
            <person name="Wang X."/>
            <person name="Li D."/>
            <person name="Liu D."/>
            <person name="Zhang X."/>
            <person name="Ji Z."/>
            <person name="Zhao W."/>
            <person name="Sun Y."/>
            <person name="Zhang Z."/>
            <person name="Bao J."/>
            <person name="Han Y."/>
            <person name="Dong L."/>
            <person name="Ji J."/>
            <person name="Chen P."/>
            <person name="Wu S."/>
            <person name="Liu J."/>
            <person name="Xiao Y."/>
            <person name="Bu D."/>
            <person name="Tan J."/>
            <person name="Yang L."/>
            <person name="Ye C."/>
            <person name="Zhang J."/>
            <person name="Xu J."/>
            <person name="Zhou Y."/>
            <person name="Yu Y."/>
            <person name="Zhang B."/>
            <person name="Zhuang S."/>
            <person name="Wei H."/>
            <person name="Liu B."/>
            <person name="Lei M."/>
            <person name="Yu H."/>
            <person name="Li Y."/>
            <person name="Xu H."/>
            <person name="Wei S."/>
            <person name="He X."/>
            <person name="Fang L."/>
            <person name="Zhang Z."/>
            <person name="Zhang Y."/>
            <person name="Huang X."/>
            <person name="Su Z."/>
            <person name="Tong W."/>
            <person name="Li J."/>
            <person name="Tong Z."/>
            <person name="Li S."/>
            <person name="Ye J."/>
            <person name="Wang L."/>
            <person name="Fang L."/>
            <person name="Lei T."/>
            <person name="Chen C."/>
            <person name="Chen H."/>
            <person name="Xu Z."/>
            <person name="Li H."/>
            <person name="Huang H."/>
            <person name="Zhang F."/>
            <person name="Xu H."/>
            <person name="Li N."/>
            <person name="Zhao C."/>
            <person name="Li S."/>
            <person name="Dong L."/>
            <person name="Huang Y."/>
            <person name="Li L."/>
            <person name="Xi Y."/>
            <person name="Qi Q."/>
            <person name="Li W."/>
            <person name="Zhang B."/>
            <person name="Hu W."/>
            <person name="Zhang Y."/>
            <person name="Tian X."/>
            <person name="Jiao Y."/>
            <person name="Liang X."/>
            <person name="Jin J."/>
            <person name="Gao L."/>
            <person name="Zheng W."/>
            <person name="Hao B."/>
            <person name="Liu S."/>
            <person name="Wang W."/>
            <person name="Yuan L."/>
            <person name="Cao M."/>
            <person name="McDermott J."/>
            <person name="Samudrala R."/>
            <person name="Wang J."/>
            <person name="Wong G.K."/>
            <person name="Yang H."/>
        </authorList>
    </citation>
    <scope>NUCLEOTIDE SEQUENCE [LARGE SCALE GENOMIC DNA]</scope>
    <source>
        <strain evidence="5">cv. 93-11</strain>
    </source>
</reference>
<evidence type="ECO:0000313" key="5">
    <source>
        <dbReference type="Proteomes" id="UP000007015"/>
    </source>
</evidence>
<evidence type="ECO:0000256" key="1">
    <source>
        <dbReference type="SAM" id="Coils"/>
    </source>
</evidence>
<evidence type="ECO:0000256" key="2">
    <source>
        <dbReference type="SAM" id="MobiDB-lite"/>
    </source>
</evidence>
<feature type="region of interest" description="Disordered" evidence="2">
    <location>
        <begin position="408"/>
        <end position="438"/>
    </location>
</feature>
<dbReference type="PANTHER" id="PTHR47718">
    <property type="entry name" value="OS01G0519700 PROTEIN"/>
    <property type="match status" value="1"/>
</dbReference>
<evidence type="ECO:0000313" key="4">
    <source>
        <dbReference type="EMBL" id="EEC68102.1"/>
    </source>
</evidence>
<feature type="compositionally biased region" description="Basic and acidic residues" evidence="2">
    <location>
        <begin position="420"/>
        <end position="430"/>
    </location>
</feature>
<dbReference type="AlphaFoldDB" id="B8BKB9"/>
<accession>B8BKB9</accession>
<dbReference type="STRING" id="39946.B8BKB9"/>
<dbReference type="EMBL" id="CM000136">
    <property type="protein sequence ID" value="EEC68102.1"/>
    <property type="molecule type" value="Genomic_DNA"/>
</dbReference>
<keyword evidence="5" id="KW-1185">Reference proteome</keyword>
<dbReference type="Gramene" id="BGIOSGA034052-TA">
    <property type="protein sequence ID" value="BGIOSGA034052-PA"/>
    <property type="gene ID" value="BGIOSGA034052"/>
</dbReference>
<keyword evidence="1" id="KW-0175">Coiled coil</keyword>
<dbReference type="InterPro" id="IPR004330">
    <property type="entry name" value="FAR1_DNA_bnd_dom"/>
</dbReference>
<feature type="domain" description="FAR1" evidence="3">
    <location>
        <begin position="111"/>
        <end position="196"/>
    </location>
</feature>